<dbReference type="SUPFAM" id="SSF51735">
    <property type="entry name" value="NAD(P)-binding Rossmann-fold domains"/>
    <property type="match status" value="1"/>
</dbReference>
<feature type="domain" description="Enoyl reductase (ER)" evidence="1">
    <location>
        <begin position="7"/>
        <end position="345"/>
    </location>
</feature>
<dbReference type="eggNOG" id="KOG1198">
    <property type="taxonomic scope" value="Eukaryota"/>
</dbReference>
<protein>
    <recommendedName>
        <fullName evidence="1">Enoyl reductase (ER) domain-containing protein</fullName>
    </recommendedName>
</protein>
<dbReference type="Gene3D" id="3.90.180.10">
    <property type="entry name" value="Medium-chain alcohol dehydrogenases, catalytic domain"/>
    <property type="match status" value="1"/>
</dbReference>
<reference evidence="2 3" key="1">
    <citation type="journal article" date="2012" name="Science">
        <title>The Paleozoic origin of enzymatic lignin decomposition reconstructed from 31 fungal genomes.</title>
        <authorList>
            <person name="Floudas D."/>
            <person name="Binder M."/>
            <person name="Riley R."/>
            <person name="Barry K."/>
            <person name="Blanchette R.A."/>
            <person name="Henrissat B."/>
            <person name="Martinez A.T."/>
            <person name="Otillar R."/>
            <person name="Spatafora J.W."/>
            <person name="Yadav J.S."/>
            <person name="Aerts A."/>
            <person name="Benoit I."/>
            <person name="Boyd A."/>
            <person name="Carlson A."/>
            <person name="Copeland A."/>
            <person name="Coutinho P.M."/>
            <person name="de Vries R.P."/>
            <person name="Ferreira P."/>
            <person name="Findley K."/>
            <person name="Foster B."/>
            <person name="Gaskell J."/>
            <person name="Glotzer D."/>
            <person name="Gorecki P."/>
            <person name="Heitman J."/>
            <person name="Hesse C."/>
            <person name="Hori C."/>
            <person name="Igarashi K."/>
            <person name="Jurgens J.A."/>
            <person name="Kallen N."/>
            <person name="Kersten P."/>
            <person name="Kohler A."/>
            <person name="Kuees U."/>
            <person name="Kumar T.K.A."/>
            <person name="Kuo A."/>
            <person name="LaButti K."/>
            <person name="Larrondo L.F."/>
            <person name="Lindquist E."/>
            <person name="Ling A."/>
            <person name="Lombard V."/>
            <person name="Lucas S."/>
            <person name="Lundell T."/>
            <person name="Martin R."/>
            <person name="McLaughlin D.J."/>
            <person name="Morgenstern I."/>
            <person name="Morin E."/>
            <person name="Murat C."/>
            <person name="Nagy L.G."/>
            <person name="Nolan M."/>
            <person name="Ohm R.A."/>
            <person name="Patyshakuliyeva A."/>
            <person name="Rokas A."/>
            <person name="Ruiz-Duenas F.J."/>
            <person name="Sabat G."/>
            <person name="Salamov A."/>
            <person name="Samejima M."/>
            <person name="Schmutz J."/>
            <person name="Slot J.C."/>
            <person name="St John F."/>
            <person name="Stenlid J."/>
            <person name="Sun H."/>
            <person name="Sun S."/>
            <person name="Syed K."/>
            <person name="Tsang A."/>
            <person name="Wiebenga A."/>
            <person name="Young D."/>
            <person name="Pisabarro A."/>
            <person name="Eastwood D.C."/>
            <person name="Martin F."/>
            <person name="Cullen D."/>
            <person name="Grigoriev I.V."/>
            <person name="Hibbett D.S."/>
        </authorList>
    </citation>
    <scope>NUCLEOTIDE SEQUENCE</scope>
    <source>
        <strain evidence="3">FP-58527</strain>
    </source>
</reference>
<dbReference type="Gene3D" id="3.40.50.720">
    <property type="entry name" value="NAD(P)-binding Rossmann-like Domain"/>
    <property type="match status" value="1"/>
</dbReference>
<dbReference type="OrthoDB" id="10257049at2759"/>
<dbReference type="InterPro" id="IPR013149">
    <property type="entry name" value="ADH-like_C"/>
</dbReference>
<evidence type="ECO:0000313" key="3">
    <source>
        <dbReference type="Proteomes" id="UP000015241"/>
    </source>
</evidence>
<dbReference type="InterPro" id="IPR011032">
    <property type="entry name" value="GroES-like_sf"/>
</dbReference>
<organism evidence="2 3">
    <name type="scientific">Fomitopsis schrenkii</name>
    <name type="common">Brown rot fungus</name>
    <dbReference type="NCBI Taxonomy" id="2126942"/>
    <lineage>
        <taxon>Eukaryota</taxon>
        <taxon>Fungi</taxon>
        <taxon>Dikarya</taxon>
        <taxon>Basidiomycota</taxon>
        <taxon>Agaricomycotina</taxon>
        <taxon>Agaricomycetes</taxon>
        <taxon>Polyporales</taxon>
        <taxon>Fomitopsis</taxon>
    </lineage>
</organism>
<dbReference type="InParanoid" id="S8FKC0"/>
<name>S8FKC0_FOMSC</name>
<gene>
    <name evidence="2" type="ORF">FOMPIDRAFT_1125900</name>
</gene>
<dbReference type="EMBL" id="KE504162">
    <property type="protein sequence ID" value="EPS98759.1"/>
    <property type="molecule type" value="Genomic_DNA"/>
</dbReference>
<dbReference type="CDD" id="cd08249">
    <property type="entry name" value="enoyl_reductase_like"/>
    <property type="match status" value="1"/>
</dbReference>
<sequence>MRALVTQSDKTVRVEEVPVPEIDEWEVLIKVIAVAQNPTDHQYLDAIANAGTIVGVDWSGLVVKLGSKVAELNPMPFKIGDHVAGFTQGGVYKDRGAYAEYVKATYDLCWKVPEGTLSHEQAATMGCAYWTAVQCFFRSNRLGLVEPPNKDDKGEYIFIYSGSSSVGMYAIQLAHLAGYKVVTVASPRNHALCKSLGADFVCDYKDPSAISQIKELTKDSLHRALDTISEEATRAFTLSVFGPGPGQLVVIRPLQERAKNLRPDIDESLSVIYTSLGREVNLVKHWPVSPEDHAHMAQFLTKTPGLVVSGKIKPNPVKLWEGGLDAIAEGLQYMKEGKVSGEKIVYRIA</sequence>
<accession>S8FKC0</accession>
<dbReference type="InterPro" id="IPR013154">
    <property type="entry name" value="ADH-like_N"/>
</dbReference>
<dbReference type="GO" id="GO:0016651">
    <property type="term" value="F:oxidoreductase activity, acting on NAD(P)H"/>
    <property type="evidence" value="ECO:0007669"/>
    <property type="project" value="InterPro"/>
</dbReference>
<dbReference type="AlphaFoldDB" id="S8FKC0"/>
<keyword evidence="3" id="KW-1185">Reference proteome</keyword>
<dbReference type="InterPro" id="IPR036291">
    <property type="entry name" value="NAD(P)-bd_dom_sf"/>
</dbReference>
<proteinExistence type="predicted"/>
<dbReference type="PANTHER" id="PTHR45348">
    <property type="entry name" value="HYPOTHETICAL OXIDOREDUCTASE (EUROFUNG)"/>
    <property type="match status" value="1"/>
</dbReference>
<evidence type="ECO:0000313" key="2">
    <source>
        <dbReference type="EMBL" id="EPS98759.1"/>
    </source>
</evidence>
<dbReference type="HOGENOM" id="CLU_026673_16_1_1"/>
<dbReference type="Pfam" id="PF00107">
    <property type="entry name" value="ADH_zinc_N"/>
    <property type="match status" value="1"/>
</dbReference>
<dbReference type="SMART" id="SM00829">
    <property type="entry name" value="PKS_ER"/>
    <property type="match status" value="1"/>
</dbReference>
<dbReference type="InterPro" id="IPR047122">
    <property type="entry name" value="Trans-enoyl_RdTase-like"/>
</dbReference>
<dbReference type="STRING" id="743788.S8FKC0"/>
<dbReference type="Proteomes" id="UP000015241">
    <property type="component" value="Unassembled WGS sequence"/>
</dbReference>
<dbReference type="Pfam" id="PF08240">
    <property type="entry name" value="ADH_N"/>
    <property type="match status" value="1"/>
</dbReference>
<evidence type="ECO:0000259" key="1">
    <source>
        <dbReference type="SMART" id="SM00829"/>
    </source>
</evidence>
<dbReference type="FunCoup" id="S8FKC0">
    <property type="interactions" value="9"/>
</dbReference>
<dbReference type="SUPFAM" id="SSF50129">
    <property type="entry name" value="GroES-like"/>
    <property type="match status" value="1"/>
</dbReference>
<dbReference type="InterPro" id="IPR020843">
    <property type="entry name" value="ER"/>
</dbReference>